<feature type="region of interest" description="Disordered" evidence="1">
    <location>
        <begin position="331"/>
        <end position="357"/>
    </location>
</feature>
<feature type="domain" description="Zn(2)-C6 fungal-type" evidence="2">
    <location>
        <begin position="294"/>
        <end position="329"/>
    </location>
</feature>
<name>A0AA39JFW0_ARMTA</name>
<dbReference type="GO" id="GO:0008270">
    <property type="term" value="F:zinc ion binding"/>
    <property type="evidence" value="ECO:0007669"/>
    <property type="project" value="InterPro"/>
</dbReference>
<dbReference type="SUPFAM" id="SSF57701">
    <property type="entry name" value="Zn2/Cys6 DNA-binding domain"/>
    <property type="match status" value="1"/>
</dbReference>
<feature type="compositionally biased region" description="Low complexity" evidence="1">
    <location>
        <begin position="13"/>
        <end position="22"/>
    </location>
</feature>
<keyword evidence="4" id="KW-1185">Reference proteome</keyword>
<feature type="compositionally biased region" description="Polar residues" evidence="1">
    <location>
        <begin position="185"/>
        <end position="198"/>
    </location>
</feature>
<dbReference type="GeneID" id="85361913"/>
<dbReference type="Pfam" id="PF00172">
    <property type="entry name" value="Zn_clus"/>
    <property type="match status" value="1"/>
</dbReference>
<evidence type="ECO:0000313" key="4">
    <source>
        <dbReference type="Proteomes" id="UP001175211"/>
    </source>
</evidence>
<gene>
    <name evidence="3" type="ORF">EV420DRAFT_1649829</name>
</gene>
<evidence type="ECO:0000256" key="1">
    <source>
        <dbReference type="SAM" id="MobiDB-lite"/>
    </source>
</evidence>
<organism evidence="3 4">
    <name type="scientific">Armillaria tabescens</name>
    <name type="common">Ringless honey mushroom</name>
    <name type="synonym">Agaricus tabescens</name>
    <dbReference type="NCBI Taxonomy" id="1929756"/>
    <lineage>
        <taxon>Eukaryota</taxon>
        <taxon>Fungi</taxon>
        <taxon>Dikarya</taxon>
        <taxon>Basidiomycota</taxon>
        <taxon>Agaricomycotina</taxon>
        <taxon>Agaricomycetes</taxon>
        <taxon>Agaricomycetidae</taxon>
        <taxon>Agaricales</taxon>
        <taxon>Marasmiineae</taxon>
        <taxon>Physalacriaceae</taxon>
        <taxon>Desarmillaria</taxon>
    </lineage>
</organism>
<accession>A0AA39JFW0</accession>
<sequence length="357" mass="38675">MALHTTVPLTIEPSLSLPSRSPTRQKSKSLTPLPTFLDDGSSYWLPPPENITQGGYGLGYDVEPLSMLGRVTGVTSTQQSAYIGAPPPLSTTFDCSTTPFTRRPLQQTTSSQFYSHTPLTATSAAGFSGLSSHTEYSIGGNYVSHCDDNERGSWQNHNIIPAPTLLDEYSSYGVSSTFGLADPTGRSSQYNNSPQQHQLHPVPNHLHFNYTDSFSEAIASPIPSFPTSVHRFFNTDAQNMVGSSYSSQIEQRAGPMGWSPSTNGDSPSPPAMNLSRKGSTGSNSGPPNKSSNLACFFCRGRKIACGRPMEGSADMTCNQCARRQLKCEYPAESRRGQHKRPPRKNAPSLGHDVNFAM</sequence>
<proteinExistence type="predicted"/>
<dbReference type="Gene3D" id="4.10.240.10">
    <property type="entry name" value="Zn(2)-C6 fungal-type DNA-binding domain"/>
    <property type="match status" value="1"/>
</dbReference>
<dbReference type="Proteomes" id="UP001175211">
    <property type="component" value="Unassembled WGS sequence"/>
</dbReference>
<feature type="region of interest" description="Disordered" evidence="1">
    <location>
        <begin position="244"/>
        <end position="288"/>
    </location>
</feature>
<dbReference type="AlphaFoldDB" id="A0AA39JFW0"/>
<protein>
    <recommendedName>
        <fullName evidence="2">Zn(2)-C6 fungal-type domain-containing protein</fullName>
    </recommendedName>
</protein>
<evidence type="ECO:0000313" key="3">
    <source>
        <dbReference type="EMBL" id="KAK0442026.1"/>
    </source>
</evidence>
<evidence type="ECO:0000259" key="2">
    <source>
        <dbReference type="PROSITE" id="PS50048"/>
    </source>
</evidence>
<dbReference type="RefSeq" id="XP_060324179.1">
    <property type="nucleotide sequence ID" value="XM_060478365.1"/>
</dbReference>
<feature type="compositionally biased region" description="Low complexity" evidence="1">
    <location>
        <begin position="277"/>
        <end position="288"/>
    </location>
</feature>
<reference evidence="3" key="1">
    <citation type="submission" date="2023-06" db="EMBL/GenBank/DDBJ databases">
        <authorList>
            <consortium name="Lawrence Berkeley National Laboratory"/>
            <person name="Ahrendt S."/>
            <person name="Sahu N."/>
            <person name="Indic B."/>
            <person name="Wong-Bajracharya J."/>
            <person name="Merenyi Z."/>
            <person name="Ke H.-M."/>
            <person name="Monk M."/>
            <person name="Kocsube S."/>
            <person name="Drula E."/>
            <person name="Lipzen A."/>
            <person name="Balint B."/>
            <person name="Henrissat B."/>
            <person name="Andreopoulos B."/>
            <person name="Martin F.M."/>
            <person name="Harder C.B."/>
            <person name="Rigling D."/>
            <person name="Ford K.L."/>
            <person name="Foster G.D."/>
            <person name="Pangilinan J."/>
            <person name="Papanicolaou A."/>
            <person name="Barry K."/>
            <person name="LaButti K."/>
            <person name="Viragh M."/>
            <person name="Koriabine M."/>
            <person name="Yan M."/>
            <person name="Riley R."/>
            <person name="Champramary S."/>
            <person name="Plett K.L."/>
            <person name="Tsai I.J."/>
            <person name="Slot J."/>
            <person name="Sipos G."/>
            <person name="Plett J."/>
            <person name="Nagy L.G."/>
            <person name="Grigoriev I.V."/>
        </authorList>
    </citation>
    <scope>NUCLEOTIDE SEQUENCE</scope>
    <source>
        <strain evidence="3">CCBAS 213</strain>
    </source>
</reference>
<dbReference type="EMBL" id="JAUEPS010000066">
    <property type="protein sequence ID" value="KAK0442026.1"/>
    <property type="molecule type" value="Genomic_DNA"/>
</dbReference>
<feature type="region of interest" description="Disordered" evidence="1">
    <location>
        <begin position="183"/>
        <end position="205"/>
    </location>
</feature>
<comment type="caution">
    <text evidence="3">The sequence shown here is derived from an EMBL/GenBank/DDBJ whole genome shotgun (WGS) entry which is preliminary data.</text>
</comment>
<dbReference type="InterPro" id="IPR001138">
    <property type="entry name" value="Zn2Cys6_DnaBD"/>
</dbReference>
<dbReference type="GO" id="GO:0000981">
    <property type="term" value="F:DNA-binding transcription factor activity, RNA polymerase II-specific"/>
    <property type="evidence" value="ECO:0007669"/>
    <property type="project" value="InterPro"/>
</dbReference>
<feature type="region of interest" description="Disordered" evidence="1">
    <location>
        <begin position="1"/>
        <end position="33"/>
    </location>
</feature>
<dbReference type="CDD" id="cd00067">
    <property type="entry name" value="GAL4"/>
    <property type="match status" value="1"/>
</dbReference>
<dbReference type="PROSITE" id="PS50048">
    <property type="entry name" value="ZN2_CY6_FUNGAL_2"/>
    <property type="match status" value="1"/>
</dbReference>
<dbReference type="InterPro" id="IPR036864">
    <property type="entry name" value="Zn2-C6_fun-type_DNA-bd_sf"/>
</dbReference>
<dbReference type="PROSITE" id="PS00463">
    <property type="entry name" value="ZN2_CY6_FUNGAL_1"/>
    <property type="match status" value="1"/>
</dbReference>